<proteinExistence type="predicted"/>
<accession>A0A3M8C013</accession>
<organism evidence="2 3">
    <name type="scientific">Brevibacillus panacihumi</name>
    <dbReference type="NCBI Taxonomy" id="497735"/>
    <lineage>
        <taxon>Bacteria</taxon>
        <taxon>Bacillati</taxon>
        <taxon>Bacillota</taxon>
        <taxon>Bacilli</taxon>
        <taxon>Bacillales</taxon>
        <taxon>Paenibacillaceae</taxon>
        <taxon>Brevibacillus</taxon>
    </lineage>
</organism>
<dbReference type="Pfam" id="PF11208">
    <property type="entry name" value="DUF2992"/>
    <property type="match status" value="1"/>
</dbReference>
<dbReference type="InterPro" id="IPR016787">
    <property type="entry name" value="UCP021328"/>
</dbReference>
<gene>
    <name evidence="2" type="ORF">EDM58_24870</name>
</gene>
<evidence type="ECO:0000313" key="3">
    <source>
        <dbReference type="Proteomes" id="UP000281915"/>
    </source>
</evidence>
<sequence>MKLTVYFDGQFWVGVVEVQDGDRVKAGRFVFGSEPKDQEVLSFILNELDAVISRMSQEVIGITLTERKINPKRVARQAAREMSKKGISSFAQEALKMEYEKRKKEKQGAARQQREDRKERQREIRIQKAKAKRRGK</sequence>
<evidence type="ECO:0000313" key="2">
    <source>
        <dbReference type="EMBL" id="RNB68245.1"/>
    </source>
</evidence>
<dbReference type="Proteomes" id="UP000281915">
    <property type="component" value="Unassembled WGS sequence"/>
</dbReference>
<dbReference type="EMBL" id="RHHT01000083">
    <property type="protein sequence ID" value="RNB68245.1"/>
    <property type="molecule type" value="Genomic_DNA"/>
</dbReference>
<feature type="region of interest" description="Disordered" evidence="1">
    <location>
        <begin position="100"/>
        <end position="136"/>
    </location>
</feature>
<feature type="compositionally biased region" description="Basic residues" evidence="1">
    <location>
        <begin position="127"/>
        <end position="136"/>
    </location>
</feature>
<feature type="compositionally biased region" description="Basic and acidic residues" evidence="1">
    <location>
        <begin position="100"/>
        <end position="126"/>
    </location>
</feature>
<reference evidence="2 3" key="1">
    <citation type="submission" date="2018-10" db="EMBL/GenBank/DDBJ databases">
        <title>Phylogenomics of Brevibacillus.</title>
        <authorList>
            <person name="Dunlap C."/>
        </authorList>
    </citation>
    <scope>NUCLEOTIDE SEQUENCE [LARGE SCALE GENOMIC DNA]</scope>
    <source>
        <strain evidence="2 3">JCM 15085</strain>
    </source>
</reference>
<name>A0A3M8C013_9BACL</name>
<dbReference type="AlphaFoldDB" id="A0A3M8C013"/>
<dbReference type="PIRSF" id="PIRSF021328">
    <property type="entry name" value="UCP021328"/>
    <property type="match status" value="1"/>
</dbReference>
<protein>
    <submittedName>
        <fullName evidence="2">DUF2992 family protein</fullName>
    </submittedName>
</protein>
<dbReference type="RefSeq" id="WP_122915729.1">
    <property type="nucleotide sequence ID" value="NZ_RHHT01000083.1"/>
</dbReference>
<comment type="caution">
    <text evidence="2">The sequence shown here is derived from an EMBL/GenBank/DDBJ whole genome shotgun (WGS) entry which is preliminary data.</text>
</comment>
<evidence type="ECO:0000256" key="1">
    <source>
        <dbReference type="SAM" id="MobiDB-lite"/>
    </source>
</evidence>